<dbReference type="Proteomes" id="UP000279470">
    <property type="component" value="Unassembled WGS sequence"/>
</dbReference>
<sequence>MSNLLYLLNEKDNKQSKKSYISSISNITNDKPVKEYQNDIDIKTSYKIYVQSIEKTVELLKDIINILEDQNFAENSEILSDSIHKKISIIDSIIAEFIKLFSVIKDHDLKEIYNHLYMKFNGIEIQLKLCFIKQEAKYAKNCLKLCEYLLKIFKTLEQQAIDLVK</sequence>
<dbReference type="AlphaFoldDB" id="A0A429XI58"/>
<evidence type="ECO:0000313" key="2">
    <source>
        <dbReference type="Proteomes" id="UP000279470"/>
    </source>
</evidence>
<protein>
    <submittedName>
        <fullName evidence="1">Uncharacterized protein</fullName>
    </submittedName>
</protein>
<name>A0A429XI58_9RICK</name>
<gene>
    <name evidence="1" type="ORF">EIC27_04245</name>
</gene>
<dbReference type="RefSeq" id="WP_126044886.1">
    <property type="nucleotide sequence ID" value="NZ_RXFM01000053.1"/>
</dbReference>
<evidence type="ECO:0000313" key="1">
    <source>
        <dbReference type="EMBL" id="RST65379.1"/>
    </source>
</evidence>
<reference evidence="2" key="1">
    <citation type="submission" date="2018-11" db="EMBL/GenBank/DDBJ databases">
        <title>Phylogenetic, genomic, and biogeographic characterization of a novel and ubiquitous marine invertebrate-associated Rickettsiales parasite, Candidatus Marinoinvertebrata rohwerii, gen. nov., sp. nov.</title>
        <authorList>
            <person name="Klinges J.G."/>
            <person name="Rosales S.M."/>
            <person name="Mcminds R."/>
            <person name="Shaver E.C."/>
            <person name="Shantz A."/>
            <person name="Peters E.C."/>
            <person name="Burkepile D.E."/>
            <person name="Silliman B.R."/>
            <person name="Vega Thurber R.L."/>
        </authorList>
    </citation>
    <scope>NUCLEOTIDE SEQUENCE [LARGE SCALE GENOMIC DNA]</scope>
    <source>
        <strain evidence="2">a_cerv_44</strain>
    </source>
</reference>
<proteinExistence type="predicted"/>
<organism evidence="1 2">
    <name type="scientific">Candidatus Aquarickettsia rohweri</name>
    <dbReference type="NCBI Taxonomy" id="2602574"/>
    <lineage>
        <taxon>Bacteria</taxon>
        <taxon>Pseudomonadati</taxon>
        <taxon>Pseudomonadota</taxon>
        <taxon>Alphaproteobacteria</taxon>
        <taxon>Rickettsiales</taxon>
        <taxon>Candidatus Midichloriaceae</taxon>
        <taxon>Candidatus Aquarickettsia</taxon>
    </lineage>
</organism>
<comment type="caution">
    <text evidence="1">The sequence shown here is derived from an EMBL/GenBank/DDBJ whole genome shotgun (WGS) entry which is preliminary data.</text>
</comment>
<keyword evidence="2" id="KW-1185">Reference proteome</keyword>
<accession>A0A429XI58</accession>
<dbReference type="EMBL" id="RXFM01000053">
    <property type="protein sequence ID" value="RST65379.1"/>
    <property type="molecule type" value="Genomic_DNA"/>
</dbReference>